<dbReference type="SUPFAM" id="SSF52540">
    <property type="entry name" value="P-loop containing nucleoside triphosphate hydrolases"/>
    <property type="match status" value="1"/>
</dbReference>
<dbReference type="STRING" id="314283.MED297_02050"/>
<dbReference type="PANTHER" id="PTHR10285">
    <property type="entry name" value="URIDINE KINASE"/>
    <property type="match status" value="1"/>
</dbReference>
<name>A4BJH1_9GAMM</name>
<protein>
    <recommendedName>
        <fullName evidence="3">Kinase</fullName>
    </recommendedName>
</protein>
<accession>A4BJH1</accession>
<organism evidence="1 2">
    <name type="scientific">Reinekea blandensis MED297</name>
    <dbReference type="NCBI Taxonomy" id="314283"/>
    <lineage>
        <taxon>Bacteria</taxon>
        <taxon>Pseudomonadati</taxon>
        <taxon>Pseudomonadota</taxon>
        <taxon>Gammaproteobacteria</taxon>
        <taxon>Oceanospirillales</taxon>
        <taxon>Saccharospirillaceae</taxon>
        <taxon>Reinekea</taxon>
    </lineage>
</organism>
<reference evidence="1 2" key="1">
    <citation type="submission" date="2006-02" db="EMBL/GenBank/DDBJ databases">
        <authorList>
            <person name="Pinhassi J."/>
            <person name="Pedros-Alio C."/>
            <person name="Ferriera S."/>
            <person name="Johnson J."/>
            <person name="Kravitz S."/>
            <person name="Halpern A."/>
            <person name="Remington K."/>
            <person name="Beeson K."/>
            <person name="Tran B."/>
            <person name="Rogers Y.-H."/>
            <person name="Friedman R."/>
            <person name="Venter J.C."/>
        </authorList>
    </citation>
    <scope>NUCLEOTIDE SEQUENCE [LARGE SCALE GENOMIC DNA]</scope>
    <source>
        <strain evidence="1 2">MED297</strain>
    </source>
</reference>
<sequence length="298" mass="33922">MTIDSVIEAFTTEHDLPPSFGLTARTVYWPLLSRLIASASSMSGPLFVGIHGCQGSGKSTLTDFLLYACQREHQVNAIGFSLDDFYLTRRERQYLSETVHPLLITRGVPGTHDISLLNQTLDQIVSAHWPVSIPVFNKAQDDRAPKAQWQQITQKPQIIFFEGWCVGTPSESQEALQQPVNALERNEDPDGSWRQFVNRQLEEQYQPLFQRLDQLIMLRAPSFSAVQQWREEQEKRLVAKLTREGRSVDAAMSPEQIARFIQHYQRLTEQSLSELPSRADVVIQLDNDRAVRSTTGLD</sequence>
<evidence type="ECO:0008006" key="3">
    <source>
        <dbReference type="Google" id="ProtNLM"/>
    </source>
</evidence>
<dbReference type="Proteomes" id="UP000005953">
    <property type="component" value="Unassembled WGS sequence"/>
</dbReference>
<gene>
    <name evidence="1" type="ORF">MED297_02050</name>
</gene>
<dbReference type="HOGENOM" id="CLU_056986_2_1_6"/>
<dbReference type="Gene3D" id="3.40.50.300">
    <property type="entry name" value="P-loop containing nucleotide triphosphate hydrolases"/>
    <property type="match status" value="1"/>
</dbReference>
<evidence type="ECO:0000313" key="2">
    <source>
        <dbReference type="Proteomes" id="UP000005953"/>
    </source>
</evidence>
<dbReference type="EMBL" id="AAOE01000033">
    <property type="protein sequence ID" value="EAR07743.1"/>
    <property type="molecule type" value="Genomic_DNA"/>
</dbReference>
<dbReference type="InterPro" id="IPR027417">
    <property type="entry name" value="P-loop_NTPase"/>
</dbReference>
<comment type="caution">
    <text evidence="1">The sequence shown here is derived from an EMBL/GenBank/DDBJ whole genome shotgun (WGS) entry which is preliminary data.</text>
</comment>
<dbReference type="OrthoDB" id="1550976at2"/>
<dbReference type="RefSeq" id="WP_008046958.1">
    <property type="nucleotide sequence ID" value="NZ_CH724153.1"/>
</dbReference>
<evidence type="ECO:0000313" key="1">
    <source>
        <dbReference type="EMBL" id="EAR07743.1"/>
    </source>
</evidence>
<proteinExistence type="predicted"/>
<keyword evidence="2" id="KW-1185">Reference proteome</keyword>
<dbReference type="AlphaFoldDB" id="A4BJH1"/>